<dbReference type="InterPro" id="IPR029063">
    <property type="entry name" value="SAM-dependent_MTases_sf"/>
</dbReference>
<evidence type="ECO:0000259" key="4">
    <source>
        <dbReference type="Pfam" id="PF13649"/>
    </source>
</evidence>
<dbReference type="GO" id="GO:0008168">
    <property type="term" value="F:methyltransferase activity"/>
    <property type="evidence" value="ECO:0007669"/>
    <property type="project" value="UniProtKB-KW"/>
</dbReference>
<sequence>MASSSSDHGYDDVYRSGAPWEIGGPQPALAAVLDEVRGPAVLDAGCGTGELALALARRGHHVTGVDVSAVAIAAARAKAAAAGLDVRFAVHDVTAAPPPGGPFDAVVDSGLLHSLHRLGGDAAARYLALLPGLTAPGATVVVLAISPHGEHGWGVTEPELRAAFAPPAWEHTRVEPVAVAAQDGGRPLRLPGHLLRTVRGPG</sequence>
<accession>A0A8J4DJS4</accession>
<keyword evidence="2" id="KW-0808">Transferase</keyword>
<dbReference type="Gene3D" id="3.40.50.150">
    <property type="entry name" value="Vaccinia Virus protein VP39"/>
    <property type="match status" value="1"/>
</dbReference>
<dbReference type="GO" id="GO:0032259">
    <property type="term" value="P:methylation"/>
    <property type="evidence" value="ECO:0007669"/>
    <property type="project" value="UniProtKB-KW"/>
</dbReference>
<protein>
    <submittedName>
        <fullName evidence="5">Putative methyltransferase</fullName>
    </submittedName>
</protein>
<dbReference type="RefSeq" id="WP_203939736.1">
    <property type="nucleotide sequence ID" value="NZ_BAAAGJ010000005.1"/>
</dbReference>
<evidence type="ECO:0000256" key="1">
    <source>
        <dbReference type="ARBA" id="ARBA00022603"/>
    </source>
</evidence>
<dbReference type="EMBL" id="BOOY01000028">
    <property type="protein sequence ID" value="GIJ04497.1"/>
    <property type="molecule type" value="Genomic_DNA"/>
</dbReference>
<gene>
    <name evidence="5" type="ORF">Sya03_38490</name>
</gene>
<dbReference type="PANTHER" id="PTHR43464">
    <property type="entry name" value="METHYLTRANSFERASE"/>
    <property type="match status" value="1"/>
</dbReference>
<dbReference type="CDD" id="cd02440">
    <property type="entry name" value="AdoMet_MTases"/>
    <property type="match status" value="1"/>
</dbReference>
<dbReference type="Proteomes" id="UP000652013">
    <property type="component" value="Unassembled WGS sequence"/>
</dbReference>
<organism evidence="5 6">
    <name type="scientific">Spirilliplanes yamanashiensis</name>
    <dbReference type="NCBI Taxonomy" id="42233"/>
    <lineage>
        <taxon>Bacteria</taxon>
        <taxon>Bacillati</taxon>
        <taxon>Actinomycetota</taxon>
        <taxon>Actinomycetes</taxon>
        <taxon>Micromonosporales</taxon>
        <taxon>Micromonosporaceae</taxon>
        <taxon>Spirilliplanes</taxon>
    </lineage>
</organism>
<keyword evidence="6" id="KW-1185">Reference proteome</keyword>
<evidence type="ECO:0000313" key="5">
    <source>
        <dbReference type="EMBL" id="GIJ04497.1"/>
    </source>
</evidence>
<dbReference type="PANTHER" id="PTHR43464:SF19">
    <property type="entry name" value="UBIQUINONE BIOSYNTHESIS O-METHYLTRANSFERASE, MITOCHONDRIAL"/>
    <property type="match status" value="1"/>
</dbReference>
<comment type="caution">
    <text evidence="5">The sequence shown here is derived from an EMBL/GenBank/DDBJ whole genome shotgun (WGS) entry which is preliminary data.</text>
</comment>
<name>A0A8J4DJS4_9ACTN</name>
<feature type="domain" description="Methyltransferase" evidence="4">
    <location>
        <begin position="41"/>
        <end position="117"/>
    </location>
</feature>
<dbReference type="AlphaFoldDB" id="A0A8J4DJS4"/>
<evidence type="ECO:0000256" key="2">
    <source>
        <dbReference type="ARBA" id="ARBA00022679"/>
    </source>
</evidence>
<evidence type="ECO:0000313" key="6">
    <source>
        <dbReference type="Proteomes" id="UP000652013"/>
    </source>
</evidence>
<reference evidence="5" key="1">
    <citation type="submission" date="2021-01" db="EMBL/GenBank/DDBJ databases">
        <title>Whole genome shotgun sequence of Spirilliplanes yamanashiensis NBRC 15828.</title>
        <authorList>
            <person name="Komaki H."/>
            <person name="Tamura T."/>
        </authorList>
    </citation>
    <scope>NUCLEOTIDE SEQUENCE</scope>
    <source>
        <strain evidence="5">NBRC 15828</strain>
    </source>
</reference>
<keyword evidence="3" id="KW-0949">S-adenosyl-L-methionine</keyword>
<dbReference type="Pfam" id="PF13649">
    <property type="entry name" value="Methyltransf_25"/>
    <property type="match status" value="1"/>
</dbReference>
<dbReference type="InterPro" id="IPR041698">
    <property type="entry name" value="Methyltransf_25"/>
</dbReference>
<evidence type="ECO:0000256" key="3">
    <source>
        <dbReference type="ARBA" id="ARBA00022691"/>
    </source>
</evidence>
<dbReference type="SUPFAM" id="SSF53335">
    <property type="entry name" value="S-adenosyl-L-methionine-dependent methyltransferases"/>
    <property type="match status" value="1"/>
</dbReference>
<keyword evidence="1 5" id="KW-0489">Methyltransferase</keyword>
<proteinExistence type="predicted"/>